<reference evidence="2 3" key="1">
    <citation type="submission" date="2024-11" db="EMBL/GenBank/DDBJ databases">
        <title>A near-complete genome assembly of Cinchona calisaya.</title>
        <authorList>
            <person name="Lian D.C."/>
            <person name="Zhao X.W."/>
            <person name="Wei L."/>
        </authorList>
    </citation>
    <scope>NUCLEOTIDE SEQUENCE [LARGE SCALE GENOMIC DNA]</scope>
    <source>
        <tissue evidence="2">Nenye</tissue>
    </source>
</reference>
<protein>
    <submittedName>
        <fullName evidence="2">Uncharacterized protein</fullName>
    </submittedName>
</protein>
<comment type="caution">
    <text evidence="2">The sequence shown here is derived from an EMBL/GenBank/DDBJ whole genome shotgun (WGS) entry which is preliminary data.</text>
</comment>
<evidence type="ECO:0000313" key="2">
    <source>
        <dbReference type="EMBL" id="KAL3501967.1"/>
    </source>
</evidence>
<gene>
    <name evidence="2" type="ORF">ACH5RR_036416</name>
</gene>
<dbReference type="EMBL" id="JBJUIK010000015">
    <property type="protein sequence ID" value="KAL3501967.1"/>
    <property type="molecule type" value="Genomic_DNA"/>
</dbReference>
<keyword evidence="3" id="KW-1185">Reference proteome</keyword>
<name>A0ABD2Y6B4_9GENT</name>
<evidence type="ECO:0000256" key="1">
    <source>
        <dbReference type="SAM" id="SignalP"/>
    </source>
</evidence>
<accession>A0ABD2Y6B4</accession>
<feature type="chain" id="PRO_5044781471" evidence="1">
    <location>
        <begin position="24"/>
        <end position="89"/>
    </location>
</feature>
<evidence type="ECO:0000313" key="3">
    <source>
        <dbReference type="Proteomes" id="UP001630127"/>
    </source>
</evidence>
<sequence>MVKTSSIQSILVVILFAIAIALSFPNIGLATQQQVVETVKKTVGRKLLQDCVGDPCKVDADCTGCGRCIWLPFVIDHGACLPIPYSNGE</sequence>
<feature type="signal peptide" evidence="1">
    <location>
        <begin position="1"/>
        <end position="23"/>
    </location>
</feature>
<organism evidence="2 3">
    <name type="scientific">Cinchona calisaya</name>
    <dbReference type="NCBI Taxonomy" id="153742"/>
    <lineage>
        <taxon>Eukaryota</taxon>
        <taxon>Viridiplantae</taxon>
        <taxon>Streptophyta</taxon>
        <taxon>Embryophyta</taxon>
        <taxon>Tracheophyta</taxon>
        <taxon>Spermatophyta</taxon>
        <taxon>Magnoliopsida</taxon>
        <taxon>eudicotyledons</taxon>
        <taxon>Gunneridae</taxon>
        <taxon>Pentapetalae</taxon>
        <taxon>asterids</taxon>
        <taxon>lamiids</taxon>
        <taxon>Gentianales</taxon>
        <taxon>Rubiaceae</taxon>
        <taxon>Cinchonoideae</taxon>
        <taxon>Cinchoneae</taxon>
        <taxon>Cinchona</taxon>
    </lineage>
</organism>
<dbReference type="AlphaFoldDB" id="A0ABD2Y6B4"/>
<keyword evidence="1" id="KW-0732">Signal</keyword>
<dbReference type="Proteomes" id="UP001630127">
    <property type="component" value="Unassembled WGS sequence"/>
</dbReference>
<proteinExistence type="predicted"/>